<dbReference type="Pfam" id="PF13540">
    <property type="entry name" value="RCC1_2"/>
    <property type="match status" value="1"/>
</dbReference>
<dbReference type="Gene3D" id="2.130.10.30">
    <property type="entry name" value="Regulator of chromosome condensation 1/beta-lactamase-inhibitor protein II"/>
    <property type="match status" value="1"/>
</dbReference>
<comment type="caution">
    <text evidence="2">The sequence shown here is derived from an EMBL/GenBank/DDBJ whole genome shotgun (WGS) entry which is preliminary data.</text>
</comment>
<keyword evidence="3" id="KW-1185">Reference proteome</keyword>
<name>A0A7X5BXR0_9BACT</name>
<feature type="region of interest" description="Disordered" evidence="1">
    <location>
        <begin position="1"/>
        <end position="48"/>
    </location>
</feature>
<evidence type="ECO:0000313" key="3">
    <source>
        <dbReference type="Proteomes" id="UP000537825"/>
    </source>
</evidence>
<evidence type="ECO:0008006" key="4">
    <source>
        <dbReference type="Google" id="ProtNLM"/>
    </source>
</evidence>
<reference evidence="2 3" key="1">
    <citation type="submission" date="2020-01" db="EMBL/GenBank/DDBJ databases">
        <title>The draft genome sequence of Corallococcus exiguus DSM 14696.</title>
        <authorList>
            <person name="Zhang X."/>
            <person name="Zhu H."/>
        </authorList>
    </citation>
    <scope>NUCLEOTIDE SEQUENCE [LARGE SCALE GENOMIC DNA]</scope>
    <source>
        <strain evidence="2 3">DSM 14696</strain>
    </source>
</reference>
<accession>A0A7X5BXR0</accession>
<dbReference type="RefSeq" id="WP_139919076.1">
    <property type="nucleotide sequence ID" value="NZ_CBCSLE010000146.1"/>
</dbReference>
<evidence type="ECO:0000313" key="2">
    <source>
        <dbReference type="EMBL" id="NBC45403.1"/>
    </source>
</evidence>
<feature type="region of interest" description="Disordered" evidence="1">
    <location>
        <begin position="80"/>
        <end position="100"/>
    </location>
</feature>
<dbReference type="AlphaFoldDB" id="A0A7X5BXR0"/>
<dbReference type="SUPFAM" id="SSF50985">
    <property type="entry name" value="RCC1/BLIP-II"/>
    <property type="match status" value="1"/>
</dbReference>
<dbReference type="PROSITE" id="PS50012">
    <property type="entry name" value="RCC1_3"/>
    <property type="match status" value="1"/>
</dbReference>
<dbReference type="InterPro" id="IPR000408">
    <property type="entry name" value="Reg_chr_condens"/>
</dbReference>
<protein>
    <recommendedName>
        <fullName evidence="4">RCC1 repeat-containing protein</fullName>
    </recommendedName>
</protein>
<sequence>MGIRSCTAGSIPHTRTARSASQPRRRSARSCARPHSAQERQHCVHHRQPRRGGIEIATDDEHTVALQSDGSVWAWGWNDYGPPGDVTTRNRSTPVKVQGF</sequence>
<dbReference type="Proteomes" id="UP000537825">
    <property type="component" value="Unassembled WGS sequence"/>
</dbReference>
<organism evidence="2 3">
    <name type="scientific">Corallococcus exiguus</name>
    <dbReference type="NCBI Taxonomy" id="83462"/>
    <lineage>
        <taxon>Bacteria</taxon>
        <taxon>Pseudomonadati</taxon>
        <taxon>Myxococcota</taxon>
        <taxon>Myxococcia</taxon>
        <taxon>Myxococcales</taxon>
        <taxon>Cystobacterineae</taxon>
        <taxon>Myxococcaceae</taxon>
        <taxon>Corallococcus</taxon>
    </lineage>
</organism>
<dbReference type="EMBL" id="JAAAPK010000013">
    <property type="protein sequence ID" value="NBC45403.1"/>
    <property type="molecule type" value="Genomic_DNA"/>
</dbReference>
<proteinExistence type="predicted"/>
<evidence type="ECO:0000256" key="1">
    <source>
        <dbReference type="SAM" id="MobiDB-lite"/>
    </source>
</evidence>
<dbReference type="InterPro" id="IPR009091">
    <property type="entry name" value="RCC1/BLIP-II"/>
</dbReference>
<feature type="compositionally biased region" description="Polar residues" evidence="1">
    <location>
        <begin position="87"/>
        <end position="100"/>
    </location>
</feature>
<gene>
    <name evidence="2" type="ORF">GTZ93_36945</name>
</gene>